<reference evidence="3" key="1">
    <citation type="submission" date="2016-09" db="EMBL/GenBank/DDBJ databases">
        <authorList>
            <person name="Guldener U."/>
        </authorList>
    </citation>
    <scope>NUCLEOTIDE SEQUENCE [LARGE SCALE GENOMIC DNA]</scope>
    <source>
        <strain evidence="3">V64-1</strain>
    </source>
</reference>
<dbReference type="EMBL" id="FMJY01000010">
    <property type="protein sequence ID" value="SCO91801.1"/>
    <property type="molecule type" value="Genomic_DNA"/>
</dbReference>
<dbReference type="VEuPathDB" id="FungiDB:FOIG_11581"/>
<accession>A0A2H3U1C6</accession>
<evidence type="ECO:0000313" key="3">
    <source>
        <dbReference type="Proteomes" id="UP000219369"/>
    </source>
</evidence>
<dbReference type="AlphaFoldDB" id="A0A2H3U1C6"/>
<proteinExistence type="predicted"/>
<dbReference type="Proteomes" id="UP000219369">
    <property type="component" value="Unassembled WGS sequence"/>
</dbReference>
<dbReference type="VEuPathDB" id="FungiDB:FOXG_13449"/>
<dbReference type="VEuPathDB" id="FungiDB:FOMG_09409"/>
<keyword evidence="1" id="KW-0732">Signal</keyword>
<feature type="chain" id="PRO_5013642122" evidence="1">
    <location>
        <begin position="19"/>
        <end position="108"/>
    </location>
</feature>
<dbReference type="VEuPathDB" id="FungiDB:FOC4_g10005462"/>
<organism evidence="2 3">
    <name type="scientific">Fusarium oxysporum</name>
    <name type="common">Fusarium vascular wilt</name>
    <dbReference type="NCBI Taxonomy" id="5507"/>
    <lineage>
        <taxon>Eukaryota</taxon>
        <taxon>Fungi</taxon>
        <taxon>Dikarya</taxon>
        <taxon>Ascomycota</taxon>
        <taxon>Pezizomycotina</taxon>
        <taxon>Sordariomycetes</taxon>
        <taxon>Hypocreomycetidae</taxon>
        <taxon>Hypocreales</taxon>
        <taxon>Nectriaceae</taxon>
        <taxon>Fusarium</taxon>
        <taxon>Fusarium oxysporum species complex</taxon>
    </lineage>
</organism>
<evidence type="ECO:0000256" key="1">
    <source>
        <dbReference type="SAM" id="SignalP"/>
    </source>
</evidence>
<protein>
    <submittedName>
        <fullName evidence="2">Uncharacterized protein</fullName>
    </submittedName>
</protein>
<evidence type="ECO:0000313" key="2">
    <source>
        <dbReference type="EMBL" id="SCO91801.1"/>
    </source>
</evidence>
<dbReference type="VEuPathDB" id="FungiDB:FOC1_g10005589"/>
<feature type="signal peptide" evidence="1">
    <location>
        <begin position="1"/>
        <end position="18"/>
    </location>
</feature>
<sequence length="108" mass="11095">MQFTSLLSVATFAAAAMAASVQVNFYSDTGCQNFIGSRFIDFDPSRGGTHHSGGPAGSRGGLFVNSNGDNLAFRGFSNHPDGSSPFTGNVVDGECIGTLNGVVAVFIV</sequence>
<dbReference type="VEuPathDB" id="FungiDB:FOZG_15285"/>
<dbReference type="OrthoDB" id="4874932at2759"/>
<gene>
    <name evidence="2" type="ORF">FRV6_15929</name>
</gene>
<name>A0A2H3U1C6_FUSOX</name>